<dbReference type="PANTHER" id="PTHR36847:SF1">
    <property type="entry name" value="AMIDOLIGASE ENZYME"/>
    <property type="match status" value="1"/>
</dbReference>
<name>M7TLR0_EUTLA</name>
<gene>
    <name evidence="2" type="ORF">UCREL1_5350</name>
</gene>
<feature type="region of interest" description="Disordered" evidence="1">
    <location>
        <begin position="546"/>
        <end position="627"/>
    </location>
</feature>
<dbReference type="Pfam" id="PF12224">
    <property type="entry name" value="Amidoligase_2"/>
    <property type="match status" value="1"/>
</dbReference>
<dbReference type="InterPro" id="IPR022025">
    <property type="entry name" value="Amidoligase_2"/>
</dbReference>
<reference evidence="3" key="1">
    <citation type="journal article" date="2013" name="Genome Announc.">
        <title>Draft genome sequence of the grapevine dieback fungus Eutypa lata UCR-EL1.</title>
        <authorList>
            <person name="Blanco-Ulate B."/>
            <person name="Rolshausen P.E."/>
            <person name="Cantu D."/>
        </authorList>
    </citation>
    <scope>NUCLEOTIDE SEQUENCE [LARGE SCALE GENOMIC DNA]</scope>
    <source>
        <strain evidence="3">UCR-EL1</strain>
    </source>
</reference>
<feature type="region of interest" description="Disordered" evidence="1">
    <location>
        <begin position="468"/>
        <end position="531"/>
    </location>
</feature>
<feature type="compositionally biased region" description="Polar residues" evidence="1">
    <location>
        <begin position="512"/>
        <end position="529"/>
    </location>
</feature>
<dbReference type="PANTHER" id="PTHR36847">
    <property type="entry name" value="AMIDOLIGASE ENZYME"/>
    <property type="match status" value="1"/>
</dbReference>
<proteinExistence type="predicted"/>
<dbReference type="OrthoDB" id="412402at2759"/>
<dbReference type="AlphaFoldDB" id="M7TLR0"/>
<accession>M7TLR0</accession>
<feature type="region of interest" description="Disordered" evidence="1">
    <location>
        <begin position="220"/>
        <end position="241"/>
    </location>
</feature>
<protein>
    <recommendedName>
        <fullName evidence="4">Amidoligase enzyme protein</fullName>
    </recommendedName>
</protein>
<sequence>MDLSLPRLSFGCEFEFVLAYLPTWQKDPHEGCPGLSPLLRTTRLLSRDEATEIIEHIRNTLKTHGISVHDPTTTIEDETVPKRLRHTDMWDVTIDGSVTEPNFPEYEWQDIEVRSPAFLVREDAYREVEYVLNLLKASYRLRVNSSAGFHVHVGDGTDWFPTATLRGLGAILWAADPLLSRLHAPWRRAGAYSNSLRYESVLACYGNIVTAELAETMKTQRPGDEGNITPTDQGWPAHDQPWSSENDYVDADNHGAQEWNPTIPDEHPVSSDIEAVPAGTEGSETVELTTEHMMWLVRNLPDLETRMSFMNECINAFGHYDVHLLTDNQLYTVLLRCAPGIDDGEKISPWTEILDQWIRYQPTPVDLWHSQPERPNGINASNIIKNFEDLLAGMKQQIAPDGTIQYVRKLGQGGTPDTNIHTEGLLRALNNYAKSSESVSQDGSQFDPDVVLQKFRDRIGSDQFCDNFGLMPDGRSQGEPWPQQSEGINSGLPESSPIKRWGDDIDDDDRSSFLSHVTPTQSWETSTSRGDYIPPAYKAFLDLYNENAPEPSTQGENEATQYTTTSENSDNGGVSNSINSSRYDSSPFISQPESEQWNDDDHHSDSGSAVDLERHEKQHTAITTTRGRTKLRPHDVTLLTKSYMEDPTKENCNWKRIGWVPTAANRVDPAGVHERGDEQWCRECCPDHPSTTLREGVGELLSCHSTQAIGTLLTGFNSQRLNYNFRNYAPSHRGWDGENIRTVEFREAGGTLDAGWAVVWAKICVGVADWCRKAPPLQLLEVVDRLAEQEDRDQSGVEQSDEERYDVCDFLDDLCLFAEAEFVRQREAKYGPPL</sequence>
<keyword evidence="3" id="KW-1185">Reference proteome</keyword>
<feature type="compositionally biased region" description="Polar residues" evidence="1">
    <location>
        <begin position="550"/>
        <end position="574"/>
    </location>
</feature>
<dbReference type="Proteomes" id="UP000012174">
    <property type="component" value="Unassembled WGS sequence"/>
</dbReference>
<dbReference type="OMA" id="NECINAF"/>
<evidence type="ECO:0008006" key="4">
    <source>
        <dbReference type="Google" id="ProtNLM"/>
    </source>
</evidence>
<evidence type="ECO:0000256" key="1">
    <source>
        <dbReference type="SAM" id="MobiDB-lite"/>
    </source>
</evidence>
<dbReference type="KEGG" id="ela:UCREL1_5350"/>
<dbReference type="eggNOG" id="ENOG502SXGX">
    <property type="taxonomic scope" value="Eukaryota"/>
</dbReference>
<feature type="compositionally biased region" description="Low complexity" evidence="1">
    <location>
        <begin position="575"/>
        <end position="586"/>
    </location>
</feature>
<feature type="compositionally biased region" description="Basic and acidic residues" evidence="1">
    <location>
        <begin position="599"/>
        <end position="619"/>
    </location>
</feature>
<evidence type="ECO:0000313" key="2">
    <source>
        <dbReference type="EMBL" id="EMR67650.1"/>
    </source>
</evidence>
<dbReference type="HOGENOM" id="CLU_340400_0_0_1"/>
<organism evidence="2 3">
    <name type="scientific">Eutypa lata (strain UCR-EL1)</name>
    <name type="common">Grapevine dieback disease fungus</name>
    <name type="synonym">Eutypa armeniacae</name>
    <dbReference type="NCBI Taxonomy" id="1287681"/>
    <lineage>
        <taxon>Eukaryota</taxon>
        <taxon>Fungi</taxon>
        <taxon>Dikarya</taxon>
        <taxon>Ascomycota</taxon>
        <taxon>Pezizomycotina</taxon>
        <taxon>Sordariomycetes</taxon>
        <taxon>Xylariomycetidae</taxon>
        <taxon>Xylariales</taxon>
        <taxon>Diatrypaceae</taxon>
        <taxon>Eutypa</taxon>
    </lineage>
</organism>
<evidence type="ECO:0000313" key="3">
    <source>
        <dbReference type="Proteomes" id="UP000012174"/>
    </source>
</evidence>
<dbReference type="EMBL" id="KB706395">
    <property type="protein sequence ID" value="EMR67650.1"/>
    <property type="molecule type" value="Genomic_DNA"/>
</dbReference>